<accession>A0A0A2V9W2</accession>
<proteinExistence type="predicted"/>
<dbReference type="OrthoDB" id="5232836at2759"/>
<dbReference type="EMBL" id="ANFO01001283">
    <property type="protein sequence ID" value="KGQ03117.1"/>
    <property type="molecule type" value="Genomic_DNA"/>
</dbReference>
<organism evidence="4 5">
    <name type="scientific">Beauveria bassiana D1-5</name>
    <dbReference type="NCBI Taxonomy" id="1245745"/>
    <lineage>
        <taxon>Eukaryota</taxon>
        <taxon>Fungi</taxon>
        <taxon>Dikarya</taxon>
        <taxon>Ascomycota</taxon>
        <taxon>Pezizomycotina</taxon>
        <taxon>Sordariomycetes</taxon>
        <taxon>Hypocreomycetidae</taxon>
        <taxon>Hypocreales</taxon>
        <taxon>Cordycipitaceae</taxon>
        <taxon>Beauveria</taxon>
    </lineage>
</organism>
<dbReference type="AlphaFoldDB" id="A0A0A2V9W2"/>
<protein>
    <recommendedName>
        <fullName evidence="3">Zn(2)-C6 fungal-type domain-containing protein</fullName>
    </recommendedName>
</protein>
<feature type="compositionally biased region" description="Polar residues" evidence="2">
    <location>
        <begin position="880"/>
        <end position="889"/>
    </location>
</feature>
<dbReference type="InterPro" id="IPR001138">
    <property type="entry name" value="Zn2Cys6_DnaBD"/>
</dbReference>
<name>A0A0A2V9W2_BEABA</name>
<dbReference type="PROSITE" id="PS50048">
    <property type="entry name" value="ZN2_CY6_FUNGAL_2"/>
    <property type="match status" value="1"/>
</dbReference>
<dbReference type="GO" id="GO:0000981">
    <property type="term" value="F:DNA-binding transcription factor activity, RNA polymerase II-specific"/>
    <property type="evidence" value="ECO:0007669"/>
    <property type="project" value="InterPro"/>
</dbReference>
<dbReference type="GO" id="GO:0008270">
    <property type="term" value="F:zinc ion binding"/>
    <property type="evidence" value="ECO:0007669"/>
    <property type="project" value="InterPro"/>
</dbReference>
<feature type="region of interest" description="Disordered" evidence="2">
    <location>
        <begin position="874"/>
        <end position="906"/>
    </location>
</feature>
<dbReference type="HOGENOM" id="CLU_277315_0_0_1"/>
<evidence type="ECO:0000256" key="2">
    <source>
        <dbReference type="SAM" id="MobiDB-lite"/>
    </source>
</evidence>
<feature type="domain" description="Zn(2)-C6 fungal-type" evidence="3">
    <location>
        <begin position="345"/>
        <end position="379"/>
    </location>
</feature>
<feature type="region of interest" description="Disordered" evidence="2">
    <location>
        <begin position="622"/>
        <end position="653"/>
    </location>
</feature>
<evidence type="ECO:0000313" key="5">
    <source>
        <dbReference type="Proteomes" id="UP000030106"/>
    </source>
</evidence>
<dbReference type="Proteomes" id="UP000030106">
    <property type="component" value="Unassembled WGS sequence"/>
</dbReference>
<feature type="region of interest" description="Disordered" evidence="2">
    <location>
        <begin position="77"/>
        <end position="114"/>
    </location>
</feature>
<evidence type="ECO:0000256" key="1">
    <source>
        <dbReference type="ARBA" id="ARBA00023242"/>
    </source>
</evidence>
<dbReference type="eggNOG" id="ENOG502SDRD">
    <property type="taxonomic scope" value="Eukaryota"/>
</dbReference>
<evidence type="ECO:0000259" key="3">
    <source>
        <dbReference type="PROSITE" id="PS50048"/>
    </source>
</evidence>
<reference evidence="4 5" key="1">
    <citation type="submission" date="2012-10" db="EMBL/GenBank/DDBJ databases">
        <title>Genome sequencing and analysis of entomopathogenic fungi Beauveria bassiana D1-5.</title>
        <authorList>
            <person name="Li Q."/>
            <person name="Wang L."/>
            <person name="Zhang Z."/>
            <person name="Wang Q."/>
            <person name="Ren J."/>
            <person name="Wang M."/>
            <person name="Xu W."/>
            <person name="Wang J."/>
            <person name="Lu Y."/>
            <person name="Du Q."/>
            <person name="Sun Z."/>
        </authorList>
    </citation>
    <scope>NUCLEOTIDE SEQUENCE [LARGE SCALE GENOMIC DNA]</scope>
    <source>
        <strain evidence="4 5">D1-5</strain>
    </source>
</reference>
<gene>
    <name evidence="4" type="ORF">BBAD15_g11653</name>
</gene>
<evidence type="ECO:0000313" key="4">
    <source>
        <dbReference type="EMBL" id="KGQ03117.1"/>
    </source>
</evidence>
<feature type="region of interest" description="Disordered" evidence="2">
    <location>
        <begin position="668"/>
        <end position="688"/>
    </location>
</feature>
<feature type="compositionally biased region" description="Low complexity" evidence="2">
    <location>
        <begin position="518"/>
        <end position="533"/>
    </location>
</feature>
<feature type="compositionally biased region" description="Acidic residues" evidence="2">
    <location>
        <begin position="627"/>
        <end position="645"/>
    </location>
</feature>
<comment type="caution">
    <text evidence="4">The sequence shown here is derived from an EMBL/GenBank/DDBJ whole genome shotgun (WGS) entry which is preliminary data.</text>
</comment>
<feature type="region of interest" description="Disordered" evidence="2">
    <location>
        <begin position="511"/>
        <end position="537"/>
    </location>
</feature>
<keyword evidence="1" id="KW-0539">Nucleus</keyword>
<dbReference type="STRING" id="1245745.A0A0A2V9W2"/>
<sequence>MNSHQTARRFIKAGRALQRFSRLANNPMAYRLFLTTLQRNTVSQTHSPPAHPRIRFLHALRTIHGISMVDILDAVRDRPENAGPQTRRGRTRTKASQPPSPTKATRGRGRGRGPAARRICDFCRNDAAGQVMHAARACDWRDGKYPLECTNCADHRALHPVEAAEHVCQVPRKALLYRKYSVHHPTRYDQAVSPQTGLPTDEGVCCVRCIADGNTVACDVDPILGYQCSRCKPADMCQLRDGRFMDNKPNLRQGVVKWFRHACDGCAQLAAGRRRGRTIQCSWLQDHTTWNLPCDRCRSNNLVCLASAIVTSMPAAISIPENWRPRSFIALGWAELRPNTVWRKACMNCRRDSNHCRASIANPYSACGRCTAMGLDCVDNEGTAYPIFDLSQVGFGSFLPFTACRRCVKMGRNCDRQRPCDSCTNAREAHLCDNAFLRTDSGKKRMANCIHGRLHPRPGPLYYLAHGYGANGVDDVKDGSQMEHWIGPLTETYVMPSVSFHEGSLIREVSRQRESLVPRAATPPHAAPGTPLARKPASELSANDIAAMIHEVWTDAFLMNDLQDFVEEQENAAMKKVMFQFSTPAEADKPPTAADIAAAINPRPDVRPTHIVRVIQPLPVVRATSSSEDEGADSYEEDAESEQSEDSGSQNSQNVNNNVQLIMQSAATLAPPSHSVSPAQRIEDDNPMDVDTPKDVNRPVDPALQSLSPPVLPYVPFSRPPSISPETDTMPGHAMTLPASPAPAAVLDILDLESADLLEPSFTSFLDAAATTEDWLPASNTAHVAQQIHEASPLQTVPPQNEGRSEQVLAITKGYSPNQQDPARWSHLSPLHESTRTLLGTRHNTGGRLARNPFTLAISYLQRTCPVRDVLHSLPEPEFGSQSEASDAQPQRAMDSLGAPRCDESRLGEGDKEAYITCGAAVQLSDRCVDTYHDPNHPSLVCGACARHSAEMLVDPRHDPLTTTEVLSMRSYLCERCTAYAGSSQEAMLTMCEAGINTVFGRFPKSQDENAVDDDGDVVKTAPDGGNVVFFGKVRPLTGCACGVKIFQTRQCRFHRIDNAEAVLRQIAAVREWRVQTLQQGKCAGCFEPRFETDDALQEDQQQGQNEAAAAVLNSWVCLACGGWVMNQETTGLVDGWQSWFDRQPASFANILEEANGMDFEMTDV</sequence>